<accession>F8PNA9</accession>
<organism evidence="2">
    <name type="scientific">Serpula lacrymans var. lacrymans (strain S7.3)</name>
    <name type="common">Dry rot fungus</name>
    <dbReference type="NCBI Taxonomy" id="936435"/>
    <lineage>
        <taxon>Eukaryota</taxon>
        <taxon>Fungi</taxon>
        <taxon>Dikarya</taxon>
        <taxon>Basidiomycota</taxon>
        <taxon>Agaricomycotina</taxon>
        <taxon>Agaricomycetes</taxon>
        <taxon>Agaricomycetidae</taxon>
        <taxon>Boletales</taxon>
        <taxon>Coniophorineae</taxon>
        <taxon>Serpulaceae</taxon>
        <taxon>Serpula</taxon>
    </lineage>
</organism>
<dbReference type="HOGENOM" id="CLU_013084_1_0_1"/>
<keyword evidence="2" id="KW-1185">Reference proteome</keyword>
<sequence length="388" mass="44262">MPKRRKYRMEKQRHLCQLDHLVLYVEGLGLEDLEGCERAFSKSNALVSSVRYASIFHRKQVIDTYFEHNDTFEVYHNLSTFLYNNYKQALDILANGPEEKLYLNGLRKEPIEEALQMEYWQKLDKLAVSEQALVAAANMFSSQIPTTLEKYKKILEAVHVLEVKLQVVRHWTPDDPEWQCAGRLVAMQKYQRALDRLEGLVVACMFELTKMNCSQTALNNYNTTAKALRPPCPTPDRKQVVEYAFLADFDLLWDAWQDITNAYMCACGDQVRATNLPLALQIGIHQMERGCFNKYHVSRLLKILQLPGFTGTICPGESVDIRPRESASKASAHTPLVTTVSSDSSLISREMSQAIDSQEGLEDEEEDKEDAIEISSAFERIVHISGDS</sequence>
<gene>
    <name evidence="1" type="ORF">SERLA73DRAFT_150601</name>
</gene>
<evidence type="ECO:0000313" key="2">
    <source>
        <dbReference type="Proteomes" id="UP000008063"/>
    </source>
</evidence>
<dbReference type="Proteomes" id="UP000008063">
    <property type="component" value="Unassembled WGS sequence"/>
</dbReference>
<name>F8PNA9_SERL3</name>
<dbReference type="STRING" id="936435.F8PNA9"/>
<dbReference type="EMBL" id="GL945476">
    <property type="protein sequence ID" value="EGO03091.1"/>
    <property type="molecule type" value="Genomic_DNA"/>
</dbReference>
<dbReference type="OrthoDB" id="3246730at2759"/>
<proteinExistence type="predicted"/>
<dbReference type="AlphaFoldDB" id="F8PNA9"/>
<dbReference type="InterPro" id="IPR040521">
    <property type="entry name" value="KDZ"/>
</dbReference>
<evidence type="ECO:0000313" key="1">
    <source>
        <dbReference type="EMBL" id="EGO03091.1"/>
    </source>
</evidence>
<reference evidence="2" key="1">
    <citation type="journal article" date="2011" name="Science">
        <title>The plant cell wall-decomposing machinery underlies the functional diversity of forest fungi.</title>
        <authorList>
            <person name="Eastwood D.C."/>
            <person name="Floudas D."/>
            <person name="Binder M."/>
            <person name="Majcherczyk A."/>
            <person name="Schneider P."/>
            <person name="Aerts A."/>
            <person name="Asiegbu F.O."/>
            <person name="Baker S.E."/>
            <person name="Barry K."/>
            <person name="Bendiksby M."/>
            <person name="Blumentritt M."/>
            <person name="Coutinho P.M."/>
            <person name="Cullen D."/>
            <person name="de Vries R.P."/>
            <person name="Gathman A."/>
            <person name="Goodell B."/>
            <person name="Henrissat B."/>
            <person name="Ihrmark K."/>
            <person name="Kauserud H."/>
            <person name="Kohler A."/>
            <person name="LaButti K."/>
            <person name="Lapidus A."/>
            <person name="Lavin J.L."/>
            <person name="Lee Y.-H."/>
            <person name="Lindquist E."/>
            <person name="Lilly W."/>
            <person name="Lucas S."/>
            <person name="Morin E."/>
            <person name="Murat C."/>
            <person name="Oguiza J.A."/>
            <person name="Park J."/>
            <person name="Pisabarro A.G."/>
            <person name="Riley R."/>
            <person name="Rosling A."/>
            <person name="Salamov A."/>
            <person name="Schmidt O."/>
            <person name="Schmutz J."/>
            <person name="Skrede I."/>
            <person name="Stenlid J."/>
            <person name="Wiebenga A."/>
            <person name="Xie X."/>
            <person name="Kuees U."/>
            <person name="Hibbett D.S."/>
            <person name="Hoffmeister D."/>
            <person name="Hoegberg N."/>
            <person name="Martin F."/>
            <person name="Grigoriev I.V."/>
            <person name="Watkinson S.C."/>
        </authorList>
    </citation>
    <scope>NUCLEOTIDE SEQUENCE [LARGE SCALE GENOMIC DNA]</scope>
    <source>
        <strain evidence="2">strain S7.3</strain>
    </source>
</reference>
<dbReference type="Pfam" id="PF18758">
    <property type="entry name" value="KDZ"/>
    <property type="match status" value="1"/>
</dbReference>
<dbReference type="InParanoid" id="F8PNA9"/>
<protein>
    <submittedName>
        <fullName evidence="1">Uncharacterized protein</fullName>
    </submittedName>
</protein>